<evidence type="ECO:0000313" key="4">
    <source>
        <dbReference type="EMBL" id="KAK3401924.1"/>
    </source>
</evidence>
<reference evidence="4" key="1">
    <citation type="journal article" date="2023" name="Mol. Phylogenet. Evol.">
        <title>Genome-scale phylogeny and comparative genomics of the fungal order Sordariales.</title>
        <authorList>
            <person name="Hensen N."/>
            <person name="Bonometti L."/>
            <person name="Westerberg I."/>
            <person name="Brannstrom I.O."/>
            <person name="Guillou S."/>
            <person name="Cros-Aarteil S."/>
            <person name="Calhoun S."/>
            <person name="Haridas S."/>
            <person name="Kuo A."/>
            <person name="Mondo S."/>
            <person name="Pangilinan J."/>
            <person name="Riley R."/>
            <person name="LaButti K."/>
            <person name="Andreopoulos B."/>
            <person name="Lipzen A."/>
            <person name="Chen C."/>
            <person name="Yan M."/>
            <person name="Daum C."/>
            <person name="Ng V."/>
            <person name="Clum A."/>
            <person name="Steindorff A."/>
            <person name="Ohm R.A."/>
            <person name="Martin F."/>
            <person name="Silar P."/>
            <person name="Natvig D.O."/>
            <person name="Lalanne C."/>
            <person name="Gautier V."/>
            <person name="Ament-Velasquez S.L."/>
            <person name="Kruys A."/>
            <person name="Hutchinson M.I."/>
            <person name="Powell A.J."/>
            <person name="Barry K."/>
            <person name="Miller A.N."/>
            <person name="Grigoriev I.V."/>
            <person name="Debuchy R."/>
            <person name="Gladieux P."/>
            <person name="Hiltunen Thoren M."/>
            <person name="Johannesson H."/>
        </authorList>
    </citation>
    <scope>NUCLEOTIDE SEQUENCE</scope>
    <source>
        <strain evidence="4">FGSC 1904</strain>
    </source>
</reference>
<comment type="caution">
    <text evidence="4">The sequence shown here is derived from an EMBL/GenBank/DDBJ whole genome shotgun (WGS) entry which is preliminary data.</text>
</comment>
<dbReference type="GO" id="GO:0016811">
    <property type="term" value="F:hydrolase activity, acting on carbon-nitrogen (but not peptide) bonds, in linear amides"/>
    <property type="evidence" value="ECO:0007669"/>
    <property type="project" value="TreeGrafter"/>
</dbReference>
<keyword evidence="1 4" id="KW-0378">Hydrolase</keyword>
<dbReference type="PANTHER" id="PTHR43674:SF16">
    <property type="entry name" value="CARBON-NITROGEN FAMILY, PUTATIVE (AFU_ORTHOLOGUE AFUA_5G02350)-RELATED"/>
    <property type="match status" value="1"/>
</dbReference>
<sequence length="355" mass="38910">MAPNYKIALIQFQPKDVAVEENFQKAASYIRKAASSGAHLAVLPEYHLTAWCPSHPSFVSACAESSINNVYLSRYQDLARELNINIVPGTICEVHPASSSSSSSSVTDSKENVGDDGDGDGSEGDRKKEITWNGQAIEIRNMAYWISASSGALAGSYQKMNLWHPERPHLTAGDIKRHKPHLAFDTPLTKPGPNGNQVPVRAGLLICWDLAFPEGFRALIADGADIIIVPSYWWVTDVDENARKISRDAEKIFLESVVTTRACENTAAIVFCNAGGMSQVALPLKGVLPPVGEETDPLGKRGIMGAETEEMQIVDLDMDVLKVAEENYKVRMDMGGKGWHYGYTLWRDGEEGKKE</sequence>
<dbReference type="CDD" id="cd07197">
    <property type="entry name" value="nitrilase"/>
    <property type="match status" value="1"/>
</dbReference>
<dbReference type="Gene3D" id="3.60.110.10">
    <property type="entry name" value="Carbon-nitrogen hydrolase"/>
    <property type="match status" value="1"/>
</dbReference>
<keyword evidence="5" id="KW-1185">Reference proteome</keyword>
<dbReference type="Proteomes" id="UP001281003">
    <property type="component" value="Unassembled WGS sequence"/>
</dbReference>
<gene>
    <name evidence="4" type="ORF">B0T20DRAFT_126610</name>
</gene>
<dbReference type="SUPFAM" id="SSF56317">
    <property type="entry name" value="Carbon-nitrogen hydrolase"/>
    <property type="match status" value="1"/>
</dbReference>
<proteinExistence type="predicted"/>
<evidence type="ECO:0000256" key="2">
    <source>
        <dbReference type="SAM" id="MobiDB-lite"/>
    </source>
</evidence>
<dbReference type="EMBL" id="JAUTDP010000002">
    <property type="protein sequence ID" value="KAK3401924.1"/>
    <property type="molecule type" value="Genomic_DNA"/>
</dbReference>
<organism evidence="4 5">
    <name type="scientific">Sordaria brevicollis</name>
    <dbReference type="NCBI Taxonomy" id="83679"/>
    <lineage>
        <taxon>Eukaryota</taxon>
        <taxon>Fungi</taxon>
        <taxon>Dikarya</taxon>
        <taxon>Ascomycota</taxon>
        <taxon>Pezizomycotina</taxon>
        <taxon>Sordariomycetes</taxon>
        <taxon>Sordariomycetidae</taxon>
        <taxon>Sordariales</taxon>
        <taxon>Sordariaceae</taxon>
        <taxon>Sordaria</taxon>
    </lineage>
</organism>
<dbReference type="PANTHER" id="PTHR43674">
    <property type="entry name" value="NITRILASE C965.09-RELATED"/>
    <property type="match status" value="1"/>
</dbReference>
<dbReference type="PROSITE" id="PS50263">
    <property type="entry name" value="CN_HYDROLASE"/>
    <property type="match status" value="1"/>
</dbReference>
<dbReference type="AlphaFoldDB" id="A0AAE0PLF4"/>
<feature type="domain" description="CN hydrolase" evidence="3">
    <location>
        <begin position="5"/>
        <end position="318"/>
    </location>
</feature>
<reference evidence="4" key="2">
    <citation type="submission" date="2023-07" db="EMBL/GenBank/DDBJ databases">
        <authorList>
            <consortium name="Lawrence Berkeley National Laboratory"/>
            <person name="Haridas S."/>
            <person name="Hensen N."/>
            <person name="Bonometti L."/>
            <person name="Westerberg I."/>
            <person name="Brannstrom I.O."/>
            <person name="Guillou S."/>
            <person name="Cros-Aarteil S."/>
            <person name="Calhoun S."/>
            <person name="Kuo A."/>
            <person name="Mondo S."/>
            <person name="Pangilinan J."/>
            <person name="Riley R."/>
            <person name="LaButti K."/>
            <person name="Andreopoulos B."/>
            <person name="Lipzen A."/>
            <person name="Chen C."/>
            <person name="Yanf M."/>
            <person name="Daum C."/>
            <person name="Ng V."/>
            <person name="Clum A."/>
            <person name="Steindorff A."/>
            <person name="Ohm R."/>
            <person name="Martin F."/>
            <person name="Silar P."/>
            <person name="Natvig D."/>
            <person name="Lalanne C."/>
            <person name="Gautier V."/>
            <person name="Ament-velasquez S.L."/>
            <person name="Kruys A."/>
            <person name="Hutchinson M.I."/>
            <person name="Powell A.J."/>
            <person name="Barry K."/>
            <person name="Miller A.N."/>
            <person name="Grigoriev I.V."/>
            <person name="Debuchy R."/>
            <person name="Gladieux P."/>
            <person name="Thoren M.H."/>
            <person name="Johannesson H."/>
        </authorList>
    </citation>
    <scope>NUCLEOTIDE SEQUENCE</scope>
    <source>
        <strain evidence="4">FGSC 1904</strain>
    </source>
</reference>
<accession>A0AAE0PLF4</accession>
<evidence type="ECO:0000259" key="3">
    <source>
        <dbReference type="PROSITE" id="PS50263"/>
    </source>
</evidence>
<dbReference type="InterPro" id="IPR036526">
    <property type="entry name" value="C-N_Hydrolase_sf"/>
</dbReference>
<dbReference type="Pfam" id="PF00795">
    <property type="entry name" value="CN_hydrolase"/>
    <property type="match status" value="2"/>
</dbReference>
<name>A0AAE0PLF4_SORBR</name>
<dbReference type="InterPro" id="IPR050345">
    <property type="entry name" value="Aliph_Amidase/BUP"/>
</dbReference>
<evidence type="ECO:0000256" key="1">
    <source>
        <dbReference type="ARBA" id="ARBA00022801"/>
    </source>
</evidence>
<feature type="region of interest" description="Disordered" evidence="2">
    <location>
        <begin position="96"/>
        <end position="129"/>
    </location>
</feature>
<dbReference type="InterPro" id="IPR003010">
    <property type="entry name" value="C-N_Hydrolase"/>
</dbReference>
<evidence type="ECO:0000313" key="5">
    <source>
        <dbReference type="Proteomes" id="UP001281003"/>
    </source>
</evidence>
<protein>
    <submittedName>
        <fullName evidence="4">Carbon-nitrogen hydrolase</fullName>
    </submittedName>
</protein>